<comment type="caution">
    <text evidence="1">The sequence shown here is derived from an EMBL/GenBank/DDBJ whole genome shotgun (WGS) entry which is preliminary data.</text>
</comment>
<evidence type="ECO:0000313" key="1">
    <source>
        <dbReference type="EMBL" id="KAG9225850.1"/>
    </source>
</evidence>
<dbReference type="EMBL" id="WQMT02000002">
    <property type="protein sequence ID" value="KAG9225850.1"/>
    <property type="molecule type" value="Genomic_DNA"/>
</dbReference>
<name>A0ACB7J6G1_PLECO</name>
<reference evidence="1 2" key="1">
    <citation type="journal article" date="2021" name="Appl. Environ. Microbiol.">
        <title>Genetic linkage and physical mapping for an oyster mushroom Pleurotus cornucopiae and QTL analysis for the trait cap color.</title>
        <authorList>
            <person name="Zhang Y."/>
            <person name="Gao W."/>
            <person name="Sonnenberg A."/>
            <person name="Chen Q."/>
            <person name="Zhang J."/>
            <person name="Huang C."/>
        </authorList>
    </citation>
    <scope>NUCLEOTIDE SEQUENCE [LARGE SCALE GENOMIC DNA]</scope>
    <source>
        <strain evidence="1">CCMSSC00406</strain>
    </source>
</reference>
<dbReference type="Proteomes" id="UP000824881">
    <property type="component" value="Unassembled WGS sequence"/>
</dbReference>
<protein>
    <submittedName>
        <fullName evidence="1">Uncharacterized protein</fullName>
    </submittedName>
</protein>
<gene>
    <name evidence="1" type="ORF">CCMSSC00406_0008378</name>
</gene>
<proteinExistence type="predicted"/>
<sequence>MQPTPPMPSASNSSAYYESDDPEFLAALQTAVLPGDVPGDVEVKDADIDERPPPCSQPSLKRRLDPDVDDDTYGPSKFGGFGEYMRRKRAKLQVQNTAIGSGSDQRIFDGLAIYVSSPSHMYATSLKATAHHQINGYTDPSVQVLRELIVQHGGIYHPYLDKKALVTHIITCSLTPAKIREFQNMKVVRPEWLVQSAEQGTLLPWRDFIFKPTQRAEAMQGAPSTQSTLSMVPAPSEHVTQAQEHREARAPQYAAHKSNPNASRLMSDPNWRAVHTSAAPSFIEGYYKNSRLHHLSTWKAELRKLISEAQERAQVARDNSSHSARLLHAGTGTSMKNAEWALKSPSKSKGKGKAKATVDDEKVIMHCDFDCFFVAAGLLGRPQFKGQPSVVCHSQGGQGGMSSTSEIACASYEARAKGVKNGMSLQQARQLCPGIVTLPYEFEKYKEISLKFYTILLTHADEVEAVSVDEAMIDVTTTIRDKMKISAGVKDEAMEFAEKLRKEVQAETGCEISIGISQNMLLARLATRRAKPAGAYHLISADAPTFLAPLSISDLPGFGHAAKQKIEEKYRTAILGDLLARSKGELSEVLGPKTGETLWKAIRGVDERVLTSEKKRSSVSSEINYGIRFEDNTQARAFVFQMAEEVSRRMKDISVVGRSLSLKIMKRDPKAPVEAPKFLGHGACDVFNKQSPLSGIGGGATDDHLIIGDHAWRILKSFNFDPKELRGIGIHIGKLEPTRMAITAAGPQGKLPFRFAQSPTKKVTRFAETAPTKPLVIFQPPEIKNEFDLPSFSQVDQDVYHALPTQIRNEVDEEYKRRSVTPVPPITAGPSISSYRSKGPVATKAQNLRRIAQGLAPRSRSSLSPQLHRLLATKPKGLSRSLRVPQEELQQLDIDPVVFGVLPPEIQREQLIMARHLKATGKLPAPPKKRKVLKPIFRSSLTPSKIHRRPFPKANFIQPAFLKQRGPKKGEKLYFSETDDVQKLVEKWVNGFREIPPKDKDAEFFSKYLLQSVDGRQATDQGMEKAIAVLKWWMVLLRRSWSEWEKPASDGAQTQSVVGSGPRRVTSEMVGRAWWRAFWKVKGAMDDIARIRFGGKLSLR</sequence>
<keyword evidence="2" id="KW-1185">Reference proteome</keyword>
<organism evidence="1 2">
    <name type="scientific">Pleurotus cornucopiae</name>
    <name type="common">Cornucopia mushroom</name>
    <dbReference type="NCBI Taxonomy" id="5321"/>
    <lineage>
        <taxon>Eukaryota</taxon>
        <taxon>Fungi</taxon>
        <taxon>Dikarya</taxon>
        <taxon>Basidiomycota</taxon>
        <taxon>Agaricomycotina</taxon>
        <taxon>Agaricomycetes</taxon>
        <taxon>Agaricomycetidae</taxon>
        <taxon>Agaricales</taxon>
        <taxon>Pleurotineae</taxon>
        <taxon>Pleurotaceae</taxon>
        <taxon>Pleurotus</taxon>
    </lineage>
</organism>
<evidence type="ECO:0000313" key="2">
    <source>
        <dbReference type="Proteomes" id="UP000824881"/>
    </source>
</evidence>
<accession>A0ACB7J6G1</accession>